<dbReference type="InterPro" id="IPR001915">
    <property type="entry name" value="Peptidase_M48"/>
</dbReference>
<feature type="transmembrane region" description="Helical" evidence="12">
    <location>
        <begin position="36"/>
        <end position="55"/>
    </location>
</feature>
<evidence type="ECO:0000313" key="15">
    <source>
        <dbReference type="Proteomes" id="UP001500393"/>
    </source>
</evidence>
<evidence type="ECO:0000256" key="10">
    <source>
        <dbReference type="ARBA" id="ARBA00023136"/>
    </source>
</evidence>
<evidence type="ECO:0000256" key="7">
    <source>
        <dbReference type="ARBA" id="ARBA00022833"/>
    </source>
</evidence>
<keyword evidence="15" id="KW-1185">Reference proteome</keyword>
<evidence type="ECO:0000256" key="1">
    <source>
        <dbReference type="ARBA" id="ARBA00004651"/>
    </source>
</evidence>
<dbReference type="InterPro" id="IPR050083">
    <property type="entry name" value="HtpX_protease"/>
</dbReference>
<evidence type="ECO:0000256" key="9">
    <source>
        <dbReference type="ARBA" id="ARBA00023049"/>
    </source>
</evidence>
<feature type="domain" description="Peptidase M48" evidence="13">
    <location>
        <begin position="74"/>
        <end position="286"/>
    </location>
</feature>
<evidence type="ECO:0000256" key="12">
    <source>
        <dbReference type="SAM" id="Phobius"/>
    </source>
</evidence>
<keyword evidence="5" id="KW-0479">Metal-binding</keyword>
<keyword evidence="8 12" id="KW-1133">Transmembrane helix</keyword>
<gene>
    <name evidence="14" type="ORF">GCM10009789_42870</name>
</gene>
<evidence type="ECO:0000256" key="4">
    <source>
        <dbReference type="ARBA" id="ARBA00022692"/>
    </source>
</evidence>
<comment type="caution">
    <text evidence="14">The sequence shown here is derived from an EMBL/GenBank/DDBJ whole genome shotgun (WGS) entry which is preliminary data.</text>
</comment>
<evidence type="ECO:0000256" key="5">
    <source>
        <dbReference type="ARBA" id="ARBA00022723"/>
    </source>
</evidence>
<keyword evidence="2" id="KW-1003">Cell membrane</keyword>
<dbReference type="Pfam" id="PF01435">
    <property type="entry name" value="Peptidase_M48"/>
    <property type="match status" value="1"/>
</dbReference>
<accession>A0ABP4PLB1</accession>
<dbReference type="PANTHER" id="PTHR43221">
    <property type="entry name" value="PROTEASE HTPX"/>
    <property type="match status" value="1"/>
</dbReference>
<evidence type="ECO:0000256" key="8">
    <source>
        <dbReference type="ARBA" id="ARBA00022989"/>
    </source>
</evidence>
<keyword evidence="10 12" id="KW-0472">Membrane</keyword>
<evidence type="ECO:0000256" key="6">
    <source>
        <dbReference type="ARBA" id="ARBA00022801"/>
    </source>
</evidence>
<dbReference type="Proteomes" id="UP001500393">
    <property type="component" value="Unassembled WGS sequence"/>
</dbReference>
<evidence type="ECO:0000259" key="13">
    <source>
        <dbReference type="Pfam" id="PF01435"/>
    </source>
</evidence>
<name>A0ABP4PLB1_9ACTN</name>
<proteinExistence type="inferred from homology"/>
<keyword evidence="6 11" id="KW-0378">Hydrolase</keyword>
<comment type="similarity">
    <text evidence="11">Belongs to the peptidase M48 family.</text>
</comment>
<comment type="cofactor">
    <cofactor evidence="11">
        <name>Zn(2+)</name>
        <dbReference type="ChEBI" id="CHEBI:29105"/>
    </cofactor>
    <text evidence="11">Binds 1 zinc ion per subunit.</text>
</comment>
<feature type="transmembrane region" description="Helical" evidence="12">
    <location>
        <begin position="12"/>
        <end position="30"/>
    </location>
</feature>
<dbReference type="EMBL" id="BAAAOS010000028">
    <property type="protein sequence ID" value="GAA1584611.1"/>
    <property type="molecule type" value="Genomic_DNA"/>
</dbReference>
<feature type="transmembrane region" description="Helical" evidence="12">
    <location>
        <begin position="176"/>
        <end position="199"/>
    </location>
</feature>
<keyword evidence="9 11" id="KW-0482">Metalloprotease</keyword>
<keyword evidence="3 11" id="KW-0645">Protease</keyword>
<comment type="subcellular location">
    <subcellularLocation>
        <location evidence="1">Cell membrane</location>
        <topology evidence="1">Multi-pass membrane protein</topology>
    </subcellularLocation>
</comment>
<reference evidence="15" key="1">
    <citation type="journal article" date="2019" name="Int. J. Syst. Evol. Microbiol.">
        <title>The Global Catalogue of Microorganisms (GCM) 10K type strain sequencing project: providing services to taxonomists for standard genome sequencing and annotation.</title>
        <authorList>
            <consortium name="The Broad Institute Genomics Platform"/>
            <consortium name="The Broad Institute Genome Sequencing Center for Infectious Disease"/>
            <person name="Wu L."/>
            <person name="Ma J."/>
        </authorList>
    </citation>
    <scope>NUCLEOTIDE SEQUENCE [LARGE SCALE GENOMIC DNA]</scope>
    <source>
        <strain evidence="15">JCM 14969</strain>
    </source>
</reference>
<evidence type="ECO:0000256" key="3">
    <source>
        <dbReference type="ARBA" id="ARBA00022670"/>
    </source>
</evidence>
<dbReference type="GO" id="GO:0008237">
    <property type="term" value="F:metallopeptidase activity"/>
    <property type="evidence" value="ECO:0007669"/>
    <property type="project" value="UniProtKB-KW"/>
</dbReference>
<feature type="transmembrane region" description="Helical" evidence="12">
    <location>
        <begin position="205"/>
        <end position="224"/>
    </location>
</feature>
<evidence type="ECO:0000256" key="11">
    <source>
        <dbReference type="RuleBase" id="RU003983"/>
    </source>
</evidence>
<organism evidence="14 15">
    <name type="scientific">Kribbella sancticallisti</name>
    <dbReference type="NCBI Taxonomy" id="460087"/>
    <lineage>
        <taxon>Bacteria</taxon>
        <taxon>Bacillati</taxon>
        <taxon>Actinomycetota</taxon>
        <taxon>Actinomycetes</taxon>
        <taxon>Propionibacteriales</taxon>
        <taxon>Kribbellaceae</taxon>
        <taxon>Kribbella</taxon>
    </lineage>
</organism>
<keyword evidence="7 11" id="KW-0862">Zinc</keyword>
<sequence length="290" mass="32570">MQRSQLSDLLPAINWFFWSFVVVFWVSGFFGLEDGAWIVVGIWLLSGAVILWRPLEDIQAKLVFRLRRPTMVEESRLRPIWSSLAARAGIDGGTYALWIQETEEISAAPTVGHTVAVTRWSLYTLPPSHLEAVLAHELAHHLGGRSWLRLLGFWYSLPARGALAVMRLLLKLIKAVPVLGCLIVGFFLVAYLGVIVAMLMFNESLLTPLLYFTPLLAAPILAWLSRWNEQNADRTAAELGYGPKLVEVFYGWQVRGQDAGRPAGTLRSDLLSSHPRVSERIRALEKLLSR</sequence>
<keyword evidence="4 12" id="KW-0812">Transmembrane</keyword>
<dbReference type="Gene3D" id="3.30.2010.10">
    <property type="entry name" value="Metalloproteases ('zincins'), catalytic domain"/>
    <property type="match status" value="1"/>
</dbReference>
<evidence type="ECO:0000256" key="2">
    <source>
        <dbReference type="ARBA" id="ARBA00022475"/>
    </source>
</evidence>
<protein>
    <submittedName>
        <fullName evidence="14">M48 family metalloprotease</fullName>
    </submittedName>
</protein>
<dbReference type="PANTHER" id="PTHR43221:SF1">
    <property type="entry name" value="PROTEASE HTPX"/>
    <property type="match status" value="1"/>
</dbReference>
<evidence type="ECO:0000313" key="14">
    <source>
        <dbReference type="EMBL" id="GAA1584611.1"/>
    </source>
</evidence>